<accession>A0ABV2CK89</accession>
<sequence>MATKPEESFARMQQKNLEMATRLAQMSIENSQRILQLQVEVAKEIFEDGVQSARRLAEAKSPQEAMELRASYSRQTAERMFSCSQNISAITAEVQGELGRLMSEQLNKGSQEMFDAMQQMLAGMPLNSKAAAEALQHTFDTARKTLEQVSKASSEAIASATTASRSKH</sequence>
<dbReference type="InterPro" id="IPR011712">
    <property type="entry name" value="Sig_transdc_His_kin_sub3_dim/P"/>
</dbReference>
<evidence type="ECO:0000259" key="1">
    <source>
        <dbReference type="Pfam" id="PF07730"/>
    </source>
</evidence>
<evidence type="ECO:0000313" key="3">
    <source>
        <dbReference type="EMBL" id="MET1488325.1"/>
    </source>
</evidence>
<organism evidence="3 4">
    <name type="scientific">Uliginosibacterium paludis</name>
    <dbReference type="NCBI Taxonomy" id="1615952"/>
    <lineage>
        <taxon>Bacteria</taxon>
        <taxon>Pseudomonadati</taxon>
        <taxon>Pseudomonadota</taxon>
        <taxon>Betaproteobacteria</taxon>
        <taxon>Rhodocyclales</taxon>
        <taxon>Zoogloeaceae</taxon>
        <taxon>Uliginosibacterium</taxon>
    </lineage>
</organism>
<evidence type="ECO:0000313" key="4">
    <source>
        <dbReference type="Proteomes" id="UP001548590"/>
    </source>
</evidence>
<dbReference type="Pfam" id="PF09361">
    <property type="entry name" value="Phasin_2"/>
    <property type="match status" value="1"/>
</dbReference>
<dbReference type="InterPro" id="IPR010127">
    <property type="entry name" value="Phasin_subfam-1"/>
</dbReference>
<evidence type="ECO:0000259" key="2">
    <source>
        <dbReference type="Pfam" id="PF09361"/>
    </source>
</evidence>
<comment type="caution">
    <text evidence="3">The sequence shown here is derived from an EMBL/GenBank/DDBJ whole genome shotgun (WGS) entry which is preliminary data.</text>
</comment>
<dbReference type="Pfam" id="PF07730">
    <property type="entry name" value="HisKA_3"/>
    <property type="match status" value="1"/>
</dbReference>
<dbReference type="Proteomes" id="UP001548590">
    <property type="component" value="Unassembled WGS sequence"/>
</dbReference>
<keyword evidence="4" id="KW-1185">Reference proteome</keyword>
<reference evidence="3 4" key="1">
    <citation type="submission" date="2024-07" db="EMBL/GenBank/DDBJ databases">
        <title>Uliginosibacterium paludis KCTC:42655.</title>
        <authorList>
            <person name="Kim M.K."/>
        </authorList>
    </citation>
    <scope>NUCLEOTIDE SEQUENCE [LARGE SCALE GENOMIC DNA]</scope>
    <source>
        <strain evidence="3 4">KCTC 42655</strain>
    </source>
</reference>
<dbReference type="RefSeq" id="WP_345926345.1">
    <property type="nucleotide sequence ID" value="NZ_JBDIVF010000003.1"/>
</dbReference>
<dbReference type="EMBL" id="JBEWLZ010000001">
    <property type="protein sequence ID" value="MET1488325.1"/>
    <property type="molecule type" value="Genomic_DNA"/>
</dbReference>
<feature type="domain" description="Phasin" evidence="2">
    <location>
        <begin position="7"/>
        <end position="105"/>
    </location>
</feature>
<feature type="domain" description="Signal transduction histidine kinase subgroup 3 dimerisation and phosphoacceptor" evidence="1">
    <location>
        <begin position="110"/>
        <end position="159"/>
    </location>
</feature>
<name>A0ABV2CK89_9RHOO</name>
<dbReference type="NCBIfam" id="TIGR01841">
    <property type="entry name" value="phasin"/>
    <property type="match status" value="1"/>
</dbReference>
<gene>
    <name evidence="3" type="ORF">ABVT11_00695</name>
</gene>
<proteinExistence type="predicted"/>
<protein>
    <submittedName>
        <fullName evidence="3">Phasin family protein</fullName>
    </submittedName>
</protein>
<dbReference type="InterPro" id="IPR018968">
    <property type="entry name" value="Phasin"/>
</dbReference>